<dbReference type="GO" id="GO:0005509">
    <property type="term" value="F:calcium ion binding"/>
    <property type="evidence" value="ECO:0007669"/>
    <property type="project" value="InterPro"/>
</dbReference>
<dbReference type="InterPro" id="IPR013783">
    <property type="entry name" value="Ig-like_fold"/>
</dbReference>
<feature type="compositionally biased region" description="Low complexity" evidence="2">
    <location>
        <begin position="540"/>
        <end position="553"/>
    </location>
</feature>
<dbReference type="OrthoDB" id="7291687at2"/>
<dbReference type="InterPro" id="IPR015919">
    <property type="entry name" value="Cadherin-like_sf"/>
</dbReference>
<feature type="compositionally biased region" description="Low complexity" evidence="2">
    <location>
        <begin position="1060"/>
        <end position="1078"/>
    </location>
</feature>
<dbReference type="InterPro" id="IPR006644">
    <property type="entry name" value="Cadg"/>
</dbReference>
<keyword evidence="5" id="KW-1185">Reference proteome</keyword>
<feature type="region of interest" description="Disordered" evidence="2">
    <location>
        <begin position="540"/>
        <end position="569"/>
    </location>
</feature>
<feature type="region of interest" description="Disordered" evidence="2">
    <location>
        <begin position="949"/>
        <end position="981"/>
    </location>
</feature>
<evidence type="ECO:0000256" key="1">
    <source>
        <dbReference type="ARBA" id="ARBA00022729"/>
    </source>
</evidence>
<gene>
    <name evidence="4" type="ORF">CWS72_04840</name>
</gene>
<reference evidence="5" key="1">
    <citation type="submission" date="2017-12" db="EMBL/GenBank/DDBJ databases">
        <title>Draft genome sequence of Telmatospirillum siberiense 26-4b1T, an acidotolerant peatland alphaproteobacterium potentially involved in sulfur cycling.</title>
        <authorList>
            <person name="Hausmann B."/>
            <person name="Pjevac P."/>
            <person name="Schreck K."/>
            <person name="Herbold C.W."/>
            <person name="Daims H."/>
            <person name="Wagner M."/>
            <person name="Pester M."/>
            <person name="Loy A."/>
        </authorList>
    </citation>
    <scope>NUCLEOTIDE SEQUENCE [LARGE SCALE GENOMIC DNA]</scope>
    <source>
        <strain evidence="5">26-4b1</strain>
    </source>
</reference>
<dbReference type="RefSeq" id="WP_101249429.1">
    <property type="nucleotide sequence ID" value="NZ_PIUM01000003.1"/>
</dbReference>
<proteinExistence type="predicted"/>
<dbReference type="SUPFAM" id="SSF49313">
    <property type="entry name" value="Cadherin-like"/>
    <property type="match status" value="1"/>
</dbReference>
<evidence type="ECO:0000259" key="3">
    <source>
        <dbReference type="SMART" id="SM00736"/>
    </source>
</evidence>
<feature type="domain" description="Dystroglycan-type cadherin-like" evidence="3">
    <location>
        <begin position="2172"/>
        <end position="2269"/>
    </location>
</feature>
<keyword evidence="1" id="KW-0732">Signal</keyword>
<feature type="compositionally biased region" description="Polar residues" evidence="2">
    <location>
        <begin position="554"/>
        <end position="569"/>
    </location>
</feature>
<dbReference type="Proteomes" id="UP000233293">
    <property type="component" value="Unassembled WGS sequence"/>
</dbReference>
<feature type="region of interest" description="Disordered" evidence="2">
    <location>
        <begin position="1057"/>
        <end position="1078"/>
    </location>
</feature>
<dbReference type="SMART" id="SM00736">
    <property type="entry name" value="CADG"/>
    <property type="match status" value="1"/>
</dbReference>
<feature type="compositionally biased region" description="Low complexity" evidence="2">
    <location>
        <begin position="649"/>
        <end position="662"/>
    </location>
</feature>
<name>A0A2N3PZQ5_9PROT</name>
<feature type="region of interest" description="Disordered" evidence="2">
    <location>
        <begin position="849"/>
        <end position="879"/>
    </location>
</feature>
<comment type="caution">
    <text evidence="4">The sequence shown here is derived from an EMBL/GenBank/DDBJ whole genome shotgun (WGS) entry which is preliminary data.</text>
</comment>
<dbReference type="PANTHER" id="PTHR14139">
    <property type="entry name" value="CALSYNTENIN"/>
    <property type="match status" value="1"/>
</dbReference>
<dbReference type="PANTHER" id="PTHR14139:SF2">
    <property type="entry name" value="CALSYNTENIN-1"/>
    <property type="match status" value="1"/>
</dbReference>
<dbReference type="GO" id="GO:0016020">
    <property type="term" value="C:membrane"/>
    <property type="evidence" value="ECO:0007669"/>
    <property type="project" value="InterPro"/>
</dbReference>
<dbReference type="Pfam" id="PF14252">
    <property type="entry name" value="DUF4347"/>
    <property type="match status" value="1"/>
</dbReference>
<evidence type="ECO:0000313" key="4">
    <source>
        <dbReference type="EMBL" id="PKU25885.1"/>
    </source>
</evidence>
<dbReference type="InterPro" id="IPR014755">
    <property type="entry name" value="Cu-Rt/internalin_Ig-like"/>
</dbReference>
<sequence>MKSDFNDFAVDGGFPSSPSSGLRRHRLPFGVMTLEPRLMYDGAAATTAAHAAADAAAKALIPAVAAPVEVQAADASKDGGKKEVTFVDTSLDNWRQLVADIQASKPGMAIELIDGGKDGLAQMAVWAESNSGYDAIHVLSHGSEGVIELGTNILTDAGLSNATIQAELAEIGHALNAGGDLLIYGCDLAAGTDGQKLITDLAADTGANVAASTDNTGASDLGGNWTLESKTGVIDVATVLTADSSHYNELLGTVTFTGGESVNGSGPYTVLDTVPGYTSAGNFTFSTTASGNQYMDFETVASQVFTGIYSLDGTNGNGSNVVLKLDAPAGYEFQLNSLAYLLDNSNTTFTITYTSLSTGTHTITESSLITGGTYSTGTISSLGSTLSDVTEVIIQTDGYSLYNNFDITNVRAIGPTAVTSVTSSTTDGAYKAGSTVSIQVTYDHIVTVTGAPELRLATGSTSEYATYASGSGTNTLTFTYVVQAGDSSSDLDYSSSGALILNGGTITDSYNSAAAALTLPTPGAAGSLGANKAIVIDTTAPSTPSTPDLATASDNGSSSTDNITNATTPVFTGTTEANATVTLYDGSTVIGTGTADGSGNWSITSSTLSTGGHTITAKAADAAGNVSSVSSGLSITIDTTAPSAPSTPDLATASDSGSSSTDNLTDIATPVFTGTAEANATVTLYDGATAVGTAAADGSGNWSITSSTLSSGSHAITAKATDTAGNTSVASSGLSVTIDTTAPSVASDVRIGSTPTNGSSEQFTVTFSESVTGVDATDFTVTTTGTVASTGISVALVSGTVYTVTVTGLSGTGTLRLDLNSSGTGITDTAGNAISGGYASGQTYTIDTAAPSAPTTPDLATASDSGSSSTDNITSATTPTFTGTAEANATVTLYDGATVIGTGTADGSGNWSITSSTLSSGGHTITAKATDAAGNVSAASSGLSVTIDTAAPSAPSTPDLATASDSGSSSTDNITNVTTPTFTGTAEANATVTLYDGATLIGTGTADGSGNWSITSSALSSGGHTITAKATDTAGNVSAASSGLSVTIDTAAPSAPSMPDLATASDSGSSSTDNATSVSTPVFTGTAEANATVTLYDGATAVGTATANGSGNWSITSSTLSSGSHAITAKATDTAGNVSVASSGLSVTIDTTAPVVSSVSAPAVTSTGGTSYSFDVVYSGTGTGIDSGTIDLTNVTVTKPGGGTLTVTSVTWNAGTNTATYTVSPPSSSWQTSDVGTYTIAMIAGQVKDLAGNAVAANATEATFVVGFGPLVTAGHSSSFSEGGAAAVIDSALTLSDTNSANTAQTIASATVTISSGFLTGDTLGFTSQNGITGSYNAATGVLTLSGTASIANYQAALESVTFGTASHNPTNYGANTARTITWQVDDGQSSDNIGSGTTTVSINATDDAPALANAGNTASYTEAGAAATLSSAITASDLDNQTLSGATVSISSGFFTGDTLGFTGQNGISGSYNASTGVLTLSGSASLANYQAALESITFGSSSQNPTNYGANTSRTISWTVNDGSLNSTAVTSTVSITAVDGAPSLSGAGNTSSYTEAGAAATLSSAITVSDVDNQTLGSATVSISSGFLAGDTLNFTSQNGITGSYNASTGVLTLSGSASLANYQTALESVTFSSSSQNPTNYGADTARTISWTVNDGSLNSTAVTSSVSITAVDNAPSLSGAGSTAAYAAGGGAVSLDQAITASDADNQTLSGATVGISGGFASGDVLAATTSGTGISASYNAATGIMTLSGGDTLAHYQQVLDSLTFQTTSASTTTRTVSWQVTDGTLPSSAVTTSVTLSNGPTLGGAGNTALYAERGTAAILDGGLTVSDPGTTVTGATVAITGGLTAGDQLNFTSQNGITGSYNAATGVLTLSGSASAASYQAALSSVSFSSTSSDPTLVSATRTISWTASDATITSQTATSSVTVTAVNDAPAISLPGSLSVSDTQAHALPTAIQISDADARGGTETITITAAQGGILRIGATGAGLTVSGNGSSAITLSGSLSALNGALTGLTYQALSTAQGSDTLTVTVNDQGNSGGPAQTASGSIAVTVVAPTITPPTPVETIMSSVTTTTSTAQAVQTSAPLVTIAQDTFSAGLETVVTTSSLGARPSGMQTVVSSGTGVTVQSTPPVTLTPLVATSSPVSGGLSVMVISDPQHLGLSEVVVARPIGQVTATGGRVDFTVPTDAFAVTQASMSVTLTAVQADGRPLPSWLSFNPATGKFEGTAPPGARSVEIRVTARDGQGHQAVQIFRLNVTANNADAGETGKAVRQAAATGRAGLSDQLRTMGRDGRMAKILALIGGRAA</sequence>
<dbReference type="EMBL" id="PIUM01000003">
    <property type="protein sequence ID" value="PKU25885.1"/>
    <property type="molecule type" value="Genomic_DNA"/>
</dbReference>
<dbReference type="InterPro" id="IPR044016">
    <property type="entry name" value="Big_13"/>
</dbReference>
<dbReference type="NCBIfam" id="NF033510">
    <property type="entry name" value="Ca_tandemer"/>
    <property type="match status" value="5"/>
</dbReference>
<feature type="compositionally biased region" description="Low complexity" evidence="2">
    <location>
        <begin position="858"/>
        <end position="879"/>
    </location>
</feature>
<evidence type="ECO:0000256" key="2">
    <source>
        <dbReference type="SAM" id="MobiDB-lite"/>
    </source>
</evidence>
<dbReference type="Pfam" id="PF19077">
    <property type="entry name" value="Big_13"/>
    <property type="match status" value="5"/>
</dbReference>
<dbReference type="InterPro" id="IPR025592">
    <property type="entry name" value="DUF4347"/>
</dbReference>
<protein>
    <recommendedName>
        <fullName evidence="3">Dystroglycan-type cadherin-like domain-containing protein</fullName>
    </recommendedName>
</protein>
<dbReference type="Gene3D" id="2.60.40.10">
    <property type="entry name" value="Immunoglobulins"/>
    <property type="match status" value="6"/>
</dbReference>
<dbReference type="Gene3D" id="2.60.40.1220">
    <property type="match status" value="1"/>
</dbReference>
<feature type="compositionally biased region" description="Low complexity" evidence="2">
    <location>
        <begin position="961"/>
        <end position="972"/>
    </location>
</feature>
<accession>A0A2N3PZQ5</accession>
<feature type="region of interest" description="Disordered" evidence="2">
    <location>
        <begin position="639"/>
        <end position="662"/>
    </location>
</feature>
<organism evidence="4 5">
    <name type="scientific">Telmatospirillum siberiense</name>
    <dbReference type="NCBI Taxonomy" id="382514"/>
    <lineage>
        <taxon>Bacteria</taxon>
        <taxon>Pseudomonadati</taxon>
        <taxon>Pseudomonadota</taxon>
        <taxon>Alphaproteobacteria</taxon>
        <taxon>Rhodospirillales</taxon>
        <taxon>Rhodospirillaceae</taxon>
        <taxon>Telmatospirillum</taxon>
    </lineage>
</organism>
<evidence type="ECO:0000313" key="5">
    <source>
        <dbReference type="Proteomes" id="UP000233293"/>
    </source>
</evidence>